<dbReference type="Proteomes" id="UP000179807">
    <property type="component" value="Unassembled WGS sequence"/>
</dbReference>
<evidence type="ECO:0000313" key="3">
    <source>
        <dbReference type="EMBL" id="OHS94430.1"/>
    </source>
</evidence>
<dbReference type="GeneID" id="94847311"/>
<dbReference type="OrthoDB" id="10474670at2759"/>
<sequence length="294" mass="34199">MSHQKPEQNDPFSLFGLPESNNDPFDDDWDPFAETLDQFDSESDPNQDVFAPVEFTNNELPVQHRRTISTPQRVLSPQPVYPTIQTPIMQQLPIAMSTCDFQRMRPMYSPPTFVFRIPDFSPDNATFYTVCNDISLRFNPRRIGFIPPNMWEDRDMTFGECVQEFFQRKNNANSRFSHKLFNSLKLSEYNPIYTPFVGVKWLNENILRVDKRAFARLLGIKSIDGSLFHQQGNFPSHGFFEIGAGDVQRYCPPNIDLTGVDFENVRLLIHTENLFKRGCTEADIEHCRWANTRK</sequence>
<dbReference type="VEuPathDB" id="TrichDB:TRFO_39380"/>
<dbReference type="RefSeq" id="XP_068347567.1">
    <property type="nucleotide sequence ID" value="XM_068512607.1"/>
</dbReference>
<feature type="compositionally biased region" description="Acidic residues" evidence="1">
    <location>
        <begin position="24"/>
        <end position="44"/>
    </location>
</feature>
<name>A0A1J4J591_9EUKA</name>
<dbReference type="EMBL" id="MLAK01001318">
    <property type="protein sequence ID" value="OHS94430.1"/>
    <property type="molecule type" value="Genomic_DNA"/>
</dbReference>
<gene>
    <name evidence="3" type="ORF">TRFO_39380</name>
</gene>
<dbReference type="AlphaFoldDB" id="A0A1J4J591"/>
<organism evidence="3 4">
    <name type="scientific">Tritrichomonas foetus</name>
    <dbReference type="NCBI Taxonomy" id="1144522"/>
    <lineage>
        <taxon>Eukaryota</taxon>
        <taxon>Metamonada</taxon>
        <taxon>Parabasalia</taxon>
        <taxon>Tritrichomonadida</taxon>
        <taxon>Tritrichomonadidae</taxon>
        <taxon>Tritrichomonas</taxon>
    </lineage>
</organism>
<feature type="region of interest" description="Disordered" evidence="1">
    <location>
        <begin position="1"/>
        <end position="44"/>
    </location>
</feature>
<evidence type="ECO:0000256" key="1">
    <source>
        <dbReference type="SAM" id="MobiDB-lite"/>
    </source>
</evidence>
<comment type="caution">
    <text evidence="3">The sequence shown here is derived from an EMBL/GenBank/DDBJ whole genome shotgun (WGS) entry which is preliminary data.</text>
</comment>
<proteinExistence type="predicted"/>
<dbReference type="InterPro" id="IPR018845">
    <property type="entry name" value="Initiator-bd"/>
</dbReference>
<dbReference type="Pfam" id="PF10416">
    <property type="entry name" value="IBD"/>
    <property type="match status" value="1"/>
</dbReference>
<accession>A0A1J4J591</accession>
<keyword evidence="4" id="KW-1185">Reference proteome</keyword>
<dbReference type="InterPro" id="IPR036388">
    <property type="entry name" value="WH-like_DNA-bd_sf"/>
</dbReference>
<evidence type="ECO:0000313" key="4">
    <source>
        <dbReference type="Proteomes" id="UP000179807"/>
    </source>
</evidence>
<protein>
    <recommendedName>
        <fullName evidence="2">Initiator binding domain-containing protein</fullName>
    </recommendedName>
</protein>
<dbReference type="Gene3D" id="1.10.10.10">
    <property type="entry name" value="Winged helix-like DNA-binding domain superfamily/Winged helix DNA-binding domain"/>
    <property type="match status" value="1"/>
</dbReference>
<reference evidence="3" key="1">
    <citation type="submission" date="2016-10" db="EMBL/GenBank/DDBJ databases">
        <authorList>
            <person name="Benchimol M."/>
            <person name="Almeida L.G."/>
            <person name="Vasconcelos A.T."/>
            <person name="Perreira-Neves A."/>
            <person name="Rosa I.A."/>
            <person name="Tasca T."/>
            <person name="Bogo M.R."/>
            <person name="de Souza W."/>
        </authorList>
    </citation>
    <scope>NUCLEOTIDE SEQUENCE [LARGE SCALE GENOMIC DNA]</scope>
    <source>
        <strain evidence="3">K</strain>
    </source>
</reference>
<evidence type="ECO:0000259" key="2">
    <source>
        <dbReference type="Pfam" id="PF10416"/>
    </source>
</evidence>
<feature type="domain" description="Initiator binding" evidence="2">
    <location>
        <begin position="153"/>
        <end position="242"/>
    </location>
</feature>